<evidence type="ECO:0000256" key="5">
    <source>
        <dbReference type="ARBA" id="ARBA00022692"/>
    </source>
</evidence>
<keyword evidence="3" id="KW-1003">Cell membrane</keyword>
<evidence type="ECO:0000256" key="2">
    <source>
        <dbReference type="ARBA" id="ARBA00012282"/>
    </source>
</evidence>
<dbReference type="GO" id="GO:0005886">
    <property type="term" value="C:plasma membrane"/>
    <property type="evidence" value="ECO:0007669"/>
    <property type="project" value="UniProtKB-SubCell"/>
</dbReference>
<evidence type="ECO:0000256" key="10">
    <source>
        <dbReference type="SAM" id="Phobius"/>
    </source>
</evidence>
<dbReference type="InterPro" id="IPR035919">
    <property type="entry name" value="EAL_sf"/>
</dbReference>
<dbReference type="GO" id="GO:0071111">
    <property type="term" value="F:cyclic-guanylate-specific phosphodiesterase activity"/>
    <property type="evidence" value="ECO:0007669"/>
    <property type="project" value="UniProtKB-EC"/>
</dbReference>
<dbReference type="AlphaFoldDB" id="A4B9Y4"/>
<evidence type="ECO:0000256" key="8">
    <source>
        <dbReference type="ARBA" id="ARBA00023136"/>
    </source>
</evidence>
<dbReference type="Pfam" id="PF12792">
    <property type="entry name" value="CSS-motif"/>
    <property type="match status" value="1"/>
</dbReference>
<dbReference type="OrthoDB" id="1673646at2"/>
<dbReference type="RefSeq" id="WP_008045089.1">
    <property type="nucleotide sequence ID" value="NZ_CH724151.1"/>
</dbReference>
<evidence type="ECO:0000256" key="4">
    <source>
        <dbReference type="ARBA" id="ARBA00022636"/>
    </source>
</evidence>
<dbReference type="HOGENOM" id="CLU_000445_131_1_6"/>
<dbReference type="SUPFAM" id="SSF141868">
    <property type="entry name" value="EAL domain-like"/>
    <property type="match status" value="1"/>
</dbReference>
<protein>
    <recommendedName>
        <fullName evidence="2">cyclic-guanylate-specific phosphodiesterase</fullName>
        <ecNumber evidence="2">3.1.4.52</ecNumber>
    </recommendedName>
</protein>
<accession>A4B9Y4</accession>
<keyword evidence="8 10" id="KW-0472">Membrane</keyword>
<comment type="catalytic activity">
    <reaction evidence="9">
        <text>3',3'-c-di-GMP + H2O = 5'-phosphoguanylyl(3'-&gt;5')guanosine + H(+)</text>
        <dbReference type="Rhea" id="RHEA:24902"/>
        <dbReference type="ChEBI" id="CHEBI:15377"/>
        <dbReference type="ChEBI" id="CHEBI:15378"/>
        <dbReference type="ChEBI" id="CHEBI:58754"/>
        <dbReference type="ChEBI" id="CHEBI:58805"/>
        <dbReference type="EC" id="3.1.4.52"/>
    </reaction>
</comment>
<sequence length="515" mass="58124">MAALSPVKLSRLASASVGLVVFLLGITLSTVLLLLDYRKAHEEQARIFFTEVESVVEEFRLVLSTLNAQTTGRCDEQTMIAMRRELFLAEHIKDIGFVDNGQVICTTGVGKLDRHVEVGTPDYIGMDGLSVFVDVPLTLFEYQYSALIAFSGDFDAVFDLAVFDLLPGMVNDWEVVYTRDEAPVSVAGEKGLYRGQFAESGYRFSLTSQYSETCLPEYQYCLGIQSDFQSWLDHYRTLYLVFVILWFFIGVLVAFAVQKLIARTQSIESKVRRALRQRAFHNLYQPILDLKSGAMVGCEALARCHLSNEPLYPDQFIPEVARSGQTWRFTKLMIQQGLTELSAETALPDGFRVNFNLFPADIAAAYTRDFAKMSTVANSRFTLVLEVIEDQQLEGKQAQTELEWLKAQGYGVALDDFGTGYSNLNQIRDFQADYLKIDRSFIMDLEDGSIKSSLIPYIVDIARQLNLFVVAEGIENARQWEALRDMGVQYGQGYYFGKPMSAEALVRLYSQQARN</sequence>
<feature type="transmembrane region" description="Helical" evidence="10">
    <location>
        <begin position="238"/>
        <end position="257"/>
    </location>
</feature>
<evidence type="ECO:0000259" key="11">
    <source>
        <dbReference type="PROSITE" id="PS50883"/>
    </source>
</evidence>
<gene>
    <name evidence="12" type="ORF">MED297_21147</name>
</gene>
<comment type="caution">
    <text evidence="12">The sequence shown here is derived from an EMBL/GenBank/DDBJ whole genome shotgun (WGS) entry which is preliminary data.</text>
</comment>
<evidence type="ECO:0000256" key="1">
    <source>
        <dbReference type="ARBA" id="ARBA00004651"/>
    </source>
</evidence>
<dbReference type="CDD" id="cd01948">
    <property type="entry name" value="EAL"/>
    <property type="match status" value="1"/>
</dbReference>
<feature type="transmembrane region" description="Helical" evidence="10">
    <location>
        <begin position="12"/>
        <end position="35"/>
    </location>
</feature>
<dbReference type="PANTHER" id="PTHR33121">
    <property type="entry name" value="CYCLIC DI-GMP PHOSPHODIESTERASE PDEF"/>
    <property type="match status" value="1"/>
</dbReference>
<evidence type="ECO:0000313" key="13">
    <source>
        <dbReference type="Proteomes" id="UP000005953"/>
    </source>
</evidence>
<comment type="subcellular location">
    <subcellularLocation>
        <location evidence="1">Cell membrane</location>
        <topology evidence="1">Multi-pass membrane protein</topology>
    </subcellularLocation>
</comment>
<keyword evidence="6" id="KW-0378">Hydrolase</keyword>
<evidence type="ECO:0000313" key="12">
    <source>
        <dbReference type="EMBL" id="EAR11435.1"/>
    </source>
</evidence>
<dbReference type="Proteomes" id="UP000005953">
    <property type="component" value="Unassembled WGS sequence"/>
</dbReference>
<reference evidence="12 13" key="1">
    <citation type="submission" date="2006-02" db="EMBL/GenBank/DDBJ databases">
        <authorList>
            <person name="Pinhassi J."/>
            <person name="Pedros-Alio C."/>
            <person name="Ferriera S."/>
            <person name="Johnson J."/>
            <person name="Kravitz S."/>
            <person name="Halpern A."/>
            <person name="Remington K."/>
            <person name="Beeson K."/>
            <person name="Tran B."/>
            <person name="Rogers Y.-H."/>
            <person name="Friedman R."/>
            <person name="Venter J.C."/>
        </authorList>
    </citation>
    <scope>NUCLEOTIDE SEQUENCE [LARGE SCALE GENOMIC DNA]</scope>
    <source>
        <strain evidence="12 13">MED297</strain>
    </source>
</reference>
<dbReference type="SMART" id="SM00052">
    <property type="entry name" value="EAL"/>
    <property type="match status" value="1"/>
</dbReference>
<dbReference type="PANTHER" id="PTHR33121:SF79">
    <property type="entry name" value="CYCLIC DI-GMP PHOSPHODIESTERASE PDED-RELATED"/>
    <property type="match status" value="1"/>
</dbReference>
<keyword evidence="4" id="KW-0973">c-di-GMP</keyword>
<evidence type="ECO:0000256" key="9">
    <source>
        <dbReference type="ARBA" id="ARBA00034290"/>
    </source>
</evidence>
<keyword evidence="13" id="KW-1185">Reference proteome</keyword>
<dbReference type="EC" id="3.1.4.52" evidence="2"/>
<evidence type="ECO:0000256" key="3">
    <source>
        <dbReference type="ARBA" id="ARBA00022475"/>
    </source>
</evidence>
<dbReference type="InterPro" id="IPR024744">
    <property type="entry name" value="CSS-motif_dom"/>
</dbReference>
<name>A4B9Y4_9GAMM</name>
<dbReference type="Pfam" id="PF00563">
    <property type="entry name" value="EAL"/>
    <property type="match status" value="1"/>
</dbReference>
<dbReference type="Gene3D" id="3.20.20.450">
    <property type="entry name" value="EAL domain"/>
    <property type="match status" value="1"/>
</dbReference>
<dbReference type="InterPro" id="IPR001633">
    <property type="entry name" value="EAL_dom"/>
</dbReference>
<proteinExistence type="predicted"/>
<dbReference type="EMBL" id="AAOE01000001">
    <property type="protein sequence ID" value="EAR11435.1"/>
    <property type="molecule type" value="Genomic_DNA"/>
</dbReference>
<feature type="domain" description="EAL" evidence="11">
    <location>
        <begin position="264"/>
        <end position="513"/>
    </location>
</feature>
<dbReference type="STRING" id="314283.MED297_21147"/>
<keyword evidence="5 10" id="KW-0812">Transmembrane</keyword>
<evidence type="ECO:0000256" key="7">
    <source>
        <dbReference type="ARBA" id="ARBA00022989"/>
    </source>
</evidence>
<evidence type="ECO:0000256" key="6">
    <source>
        <dbReference type="ARBA" id="ARBA00022801"/>
    </source>
</evidence>
<dbReference type="PROSITE" id="PS50883">
    <property type="entry name" value="EAL"/>
    <property type="match status" value="1"/>
</dbReference>
<organism evidence="12 13">
    <name type="scientific">Reinekea blandensis MED297</name>
    <dbReference type="NCBI Taxonomy" id="314283"/>
    <lineage>
        <taxon>Bacteria</taxon>
        <taxon>Pseudomonadati</taxon>
        <taxon>Pseudomonadota</taxon>
        <taxon>Gammaproteobacteria</taxon>
        <taxon>Oceanospirillales</taxon>
        <taxon>Saccharospirillaceae</taxon>
        <taxon>Reinekea</taxon>
    </lineage>
</organism>
<dbReference type="InterPro" id="IPR050706">
    <property type="entry name" value="Cyclic-di-GMP_PDE-like"/>
</dbReference>
<keyword evidence="7 10" id="KW-1133">Transmembrane helix</keyword>